<evidence type="ECO:0000259" key="1">
    <source>
        <dbReference type="Pfam" id="PF19571"/>
    </source>
</evidence>
<dbReference type="InterPro" id="IPR045739">
    <property type="entry name" value="ACT_dom_pair"/>
</dbReference>
<dbReference type="SUPFAM" id="SSF55021">
    <property type="entry name" value="ACT-like"/>
    <property type="match status" value="1"/>
</dbReference>
<dbReference type="AlphaFoldDB" id="A0A3B1E056"/>
<accession>A0A3B1E056</accession>
<protein>
    <recommendedName>
        <fullName evidence="1">ACT domain-containing protein</fullName>
    </recommendedName>
</protein>
<dbReference type="Pfam" id="PF19571">
    <property type="entry name" value="ACT_8"/>
    <property type="match status" value="1"/>
</dbReference>
<gene>
    <name evidence="2" type="ORF">MNBD_PLANCTO02-2485</name>
</gene>
<organism evidence="2">
    <name type="scientific">hydrothermal vent metagenome</name>
    <dbReference type="NCBI Taxonomy" id="652676"/>
    <lineage>
        <taxon>unclassified sequences</taxon>
        <taxon>metagenomes</taxon>
        <taxon>ecological metagenomes</taxon>
    </lineage>
</organism>
<reference evidence="2" key="1">
    <citation type="submission" date="2018-06" db="EMBL/GenBank/DDBJ databases">
        <authorList>
            <person name="Zhirakovskaya E."/>
        </authorList>
    </citation>
    <scope>NUCLEOTIDE SEQUENCE</scope>
</reference>
<dbReference type="Gene3D" id="3.30.2130.10">
    <property type="entry name" value="VC0802-like"/>
    <property type="match status" value="1"/>
</dbReference>
<name>A0A3B1E056_9ZZZZ</name>
<evidence type="ECO:0000313" key="2">
    <source>
        <dbReference type="EMBL" id="VAX41470.1"/>
    </source>
</evidence>
<dbReference type="EMBL" id="UOGL01000551">
    <property type="protein sequence ID" value="VAX41470.1"/>
    <property type="molecule type" value="Genomic_DNA"/>
</dbReference>
<dbReference type="PANTHER" id="PTHR40099">
    <property type="entry name" value="ACETOLACTATE SYNTHASE, SMALL SUBUNIT"/>
    <property type="match status" value="1"/>
</dbReference>
<dbReference type="PANTHER" id="PTHR40099:SF1">
    <property type="entry name" value="ACETOLACTATE SYNTHASE, SMALL SUBUNIT"/>
    <property type="match status" value="1"/>
</dbReference>
<feature type="domain" description="ACT" evidence="1">
    <location>
        <begin position="23"/>
        <end position="162"/>
    </location>
</feature>
<sequence length="168" mass="19369">MSMDFGEGLPIDPQTMHGRRWPTLRQFNVFLENKVGALHDLLRHIERWDLKIVALTLVDSVESAVARVMLDNYDRARELFELSEFTVFETDVIGVELPSSQQPYVQVCLALLQAEVNVYYTYPLLFRCKGHAAIALYVDDIDQGLRTLEEKDINIITENDLLDDDSFF</sequence>
<dbReference type="InterPro" id="IPR045865">
    <property type="entry name" value="ACT-like_dom_sf"/>
</dbReference>
<proteinExistence type="predicted"/>